<comment type="caution">
    <text evidence="2">The sequence shown here is derived from an EMBL/GenBank/DDBJ whole genome shotgun (WGS) entry which is preliminary data.</text>
</comment>
<accession>A0A397VLP3</accession>
<protein>
    <submittedName>
        <fullName evidence="2">Uncharacterized protein</fullName>
    </submittedName>
</protein>
<dbReference type="Proteomes" id="UP000266673">
    <property type="component" value="Unassembled WGS sequence"/>
</dbReference>
<name>A0A397VLP3_9GLOM</name>
<evidence type="ECO:0000313" key="2">
    <source>
        <dbReference type="EMBL" id="RIB23394.1"/>
    </source>
</evidence>
<gene>
    <name evidence="2" type="ORF">C2G38_2072993</name>
</gene>
<proteinExistence type="predicted"/>
<organism evidence="2 3">
    <name type="scientific">Gigaspora rosea</name>
    <dbReference type="NCBI Taxonomy" id="44941"/>
    <lineage>
        <taxon>Eukaryota</taxon>
        <taxon>Fungi</taxon>
        <taxon>Fungi incertae sedis</taxon>
        <taxon>Mucoromycota</taxon>
        <taxon>Glomeromycotina</taxon>
        <taxon>Glomeromycetes</taxon>
        <taxon>Diversisporales</taxon>
        <taxon>Gigasporaceae</taxon>
        <taxon>Gigaspora</taxon>
    </lineage>
</organism>
<dbReference type="AlphaFoldDB" id="A0A397VLP3"/>
<keyword evidence="3" id="KW-1185">Reference proteome</keyword>
<evidence type="ECO:0000256" key="1">
    <source>
        <dbReference type="SAM" id="Phobius"/>
    </source>
</evidence>
<keyword evidence="1" id="KW-0472">Membrane</keyword>
<sequence>MNIIVKCESHLKKVIDSLTKVKQQLYNLSNCIMFNFFDVYINLSILYSLILSLSFMRKSNRFL</sequence>
<keyword evidence="1" id="KW-1133">Transmembrane helix</keyword>
<reference evidence="2 3" key="1">
    <citation type="submission" date="2018-06" db="EMBL/GenBank/DDBJ databases">
        <title>Comparative genomics reveals the genomic features of Rhizophagus irregularis, R. cerebriforme, R. diaphanum and Gigaspora rosea, and their symbiotic lifestyle signature.</title>
        <authorList>
            <person name="Morin E."/>
            <person name="San Clemente H."/>
            <person name="Chen E.C.H."/>
            <person name="De La Providencia I."/>
            <person name="Hainaut M."/>
            <person name="Kuo A."/>
            <person name="Kohler A."/>
            <person name="Murat C."/>
            <person name="Tang N."/>
            <person name="Roy S."/>
            <person name="Loubradou J."/>
            <person name="Henrissat B."/>
            <person name="Grigoriev I.V."/>
            <person name="Corradi N."/>
            <person name="Roux C."/>
            <person name="Martin F.M."/>
        </authorList>
    </citation>
    <scope>NUCLEOTIDE SEQUENCE [LARGE SCALE GENOMIC DNA]</scope>
    <source>
        <strain evidence="2 3">DAOM 194757</strain>
    </source>
</reference>
<dbReference type="EMBL" id="QKWP01000264">
    <property type="protein sequence ID" value="RIB23394.1"/>
    <property type="molecule type" value="Genomic_DNA"/>
</dbReference>
<feature type="transmembrane region" description="Helical" evidence="1">
    <location>
        <begin position="32"/>
        <end position="56"/>
    </location>
</feature>
<evidence type="ECO:0000313" key="3">
    <source>
        <dbReference type="Proteomes" id="UP000266673"/>
    </source>
</evidence>
<keyword evidence="1" id="KW-0812">Transmembrane</keyword>